<evidence type="ECO:0000313" key="2">
    <source>
        <dbReference type="Proteomes" id="UP000031327"/>
    </source>
</evidence>
<dbReference type="Pfam" id="PF07295">
    <property type="entry name" value="DUF1451"/>
    <property type="match status" value="1"/>
</dbReference>
<dbReference type="RefSeq" id="WP_039611592.1">
    <property type="nucleotide sequence ID" value="NZ_JWIC01000010.1"/>
</dbReference>
<evidence type="ECO:0000313" key="1">
    <source>
        <dbReference type="EMBL" id="KID54692.1"/>
    </source>
</evidence>
<sequence>MADYQQWLRDFSKWCKDVKEHELKKLMDDFLQEEEKWRQFGKNKLSDYRHYFKRDLQHISEFKDHYEGVAWEEFKESVLYELAYLEDRTQLEWHALMSDFAHDGIYKEGEWIALGQLVCKNCGNKIDVYHSIEIKACSECGHDTFSRKALTP</sequence>
<proteinExistence type="predicted"/>
<accession>A0A0C1QHL2</accession>
<comment type="caution">
    <text evidence="1">The sequence shown here is derived from an EMBL/GenBank/DDBJ whole genome shotgun (WGS) entry which is preliminary data.</text>
</comment>
<gene>
    <name evidence="1" type="ORF">JF50_22615</name>
</gene>
<protein>
    <recommendedName>
        <fullName evidence="3">Zinc ribbon-containing protein</fullName>
    </recommendedName>
</protein>
<evidence type="ECO:0008006" key="3">
    <source>
        <dbReference type="Google" id="ProtNLM"/>
    </source>
</evidence>
<organism evidence="1 2">
    <name type="scientific">Pseudoalteromonas luteoviolacea</name>
    <dbReference type="NCBI Taxonomy" id="43657"/>
    <lineage>
        <taxon>Bacteria</taxon>
        <taxon>Pseudomonadati</taxon>
        <taxon>Pseudomonadota</taxon>
        <taxon>Gammaproteobacteria</taxon>
        <taxon>Alteromonadales</taxon>
        <taxon>Pseudoalteromonadaceae</taxon>
        <taxon>Pseudoalteromonas</taxon>
    </lineage>
</organism>
<reference evidence="1 2" key="1">
    <citation type="submission" date="2014-12" db="EMBL/GenBank/DDBJ databases">
        <title>Draft Genome Sequence of Pseudoalteromonas luteoviolacea HI1.</title>
        <authorList>
            <person name="Asahina A.Y."/>
            <person name="Hadfield M.G."/>
        </authorList>
    </citation>
    <scope>NUCLEOTIDE SEQUENCE [LARGE SCALE GENOMIC DNA]</scope>
    <source>
        <strain evidence="1 2">HI1</strain>
    </source>
</reference>
<dbReference type="EMBL" id="JWIC01000010">
    <property type="protein sequence ID" value="KID54692.1"/>
    <property type="molecule type" value="Genomic_DNA"/>
</dbReference>
<dbReference type="InterPro" id="IPR009912">
    <property type="entry name" value="DUF1451"/>
</dbReference>
<dbReference type="AlphaFoldDB" id="A0A0C1QHL2"/>
<dbReference type="Proteomes" id="UP000031327">
    <property type="component" value="Unassembled WGS sequence"/>
</dbReference>
<name>A0A0C1QHL2_9GAMM</name>
<dbReference type="OrthoDB" id="3174978at2"/>